<gene>
    <name evidence="2" type="ORF">MSAN_00791700</name>
</gene>
<feature type="compositionally biased region" description="Low complexity" evidence="1">
    <location>
        <begin position="1"/>
        <end position="17"/>
    </location>
</feature>
<name>A0A8H6YZU3_9AGAR</name>
<feature type="region of interest" description="Disordered" evidence="1">
    <location>
        <begin position="1"/>
        <end position="21"/>
    </location>
</feature>
<protein>
    <submittedName>
        <fullName evidence="2">Uncharacterized protein</fullName>
    </submittedName>
</protein>
<dbReference type="EMBL" id="JACAZH010000005">
    <property type="protein sequence ID" value="KAF7367296.1"/>
    <property type="molecule type" value="Genomic_DNA"/>
</dbReference>
<evidence type="ECO:0000256" key="1">
    <source>
        <dbReference type="SAM" id="MobiDB-lite"/>
    </source>
</evidence>
<feature type="compositionally biased region" description="Polar residues" evidence="1">
    <location>
        <begin position="80"/>
        <end position="89"/>
    </location>
</feature>
<accession>A0A8H6YZU3</accession>
<feature type="compositionally biased region" description="Polar residues" evidence="1">
    <location>
        <begin position="393"/>
        <end position="403"/>
    </location>
</feature>
<feature type="compositionally biased region" description="Basic and acidic residues" evidence="1">
    <location>
        <begin position="39"/>
        <end position="52"/>
    </location>
</feature>
<sequence>MPAEAASSAPSKPTTRSSFRHSLGLMAGKAFAEVLNKDSDKAAKKGAKDTGSRRLSAVNTKPAAPRASMGDGNRPPSIASRRTVTPDSKTITRRRASVQAVKQLMDERPTKPEATPTKPSEAAQLAPKLTEAAPQGAVVTRSASLRPRPGASALPKYRPKSIVGEPTKPPSPGPTRAGVRRRHSVSDDDKEEEGTPRESAAEKSMRPISPLPQRAAFKVNLTSAINAASPPVNPAKGKAAPSPKVKPSPARPTKTVKTAASSNPTHAPRPESSTSSSSSLPRTPKSANGKAVAGTRRSDKSQTSTLRDSPLQRGLPESPLARHSRKPSQPAPQEEPVNDFGNMSHISEGNSEDIEAEHVELLLAPVAALGAPTPAMPRMVSRQRLRGGPPQTPSRSQLPSRANLSYLSPLPPDSDSPPSLRPQPAGQGASAGRGSILSWEQLASEASRTLGEDEITSMLSDMPAPFRPGAVSPPRTSRGPRKPLPQRPQLPRGIWIHISGPPPGCDAFPRHA</sequence>
<dbReference type="AlphaFoldDB" id="A0A8H6YZU3"/>
<feature type="compositionally biased region" description="Basic and acidic residues" evidence="1">
    <location>
        <begin position="193"/>
        <end position="205"/>
    </location>
</feature>
<reference evidence="2" key="1">
    <citation type="submission" date="2020-05" db="EMBL/GenBank/DDBJ databases">
        <title>Mycena genomes resolve the evolution of fungal bioluminescence.</title>
        <authorList>
            <person name="Tsai I.J."/>
        </authorList>
    </citation>
    <scope>NUCLEOTIDE SEQUENCE</scope>
    <source>
        <strain evidence="2">160909Yilan</strain>
    </source>
</reference>
<comment type="caution">
    <text evidence="2">The sequence shown here is derived from an EMBL/GenBank/DDBJ whole genome shotgun (WGS) entry which is preliminary data.</text>
</comment>
<organism evidence="2 3">
    <name type="scientific">Mycena sanguinolenta</name>
    <dbReference type="NCBI Taxonomy" id="230812"/>
    <lineage>
        <taxon>Eukaryota</taxon>
        <taxon>Fungi</taxon>
        <taxon>Dikarya</taxon>
        <taxon>Basidiomycota</taxon>
        <taxon>Agaricomycotina</taxon>
        <taxon>Agaricomycetes</taxon>
        <taxon>Agaricomycetidae</taxon>
        <taxon>Agaricales</taxon>
        <taxon>Marasmiineae</taxon>
        <taxon>Mycenaceae</taxon>
        <taxon>Mycena</taxon>
    </lineage>
</organism>
<keyword evidence="3" id="KW-1185">Reference proteome</keyword>
<evidence type="ECO:0000313" key="3">
    <source>
        <dbReference type="Proteomes" id="UP000623467"/>
    </source>
</evidence>
<evidence type="ECO:0000313" key="2">
    <source>
        <dbReference type="EMBL" id="KAF7367296.1"/>
    </source>
</evidence>
<feature type="compositionally biased region" description="Pro residues" evidence="1">
    <location>
        <begin position="409"/>
        <end position="421"/>
    </location>
</feature>
<dbReference type="OrthoDB" id="3203770at2759"/>
<proteinExistence type="predicted"/>
<feature type="region of interest" description="Disordered" evidence="1">
    <location>
        <begin position="39"/>
        <end position="215"/>
    </location>
</feature>
<feature type="compositionally biased region" description="Polar residues" evidence="1">
    <location>
        <begin position="255"/>
        <end position="265"/>
    </location>
</feature>
<feature type="region of interest" description="Disordered" evidence="1">
    <location>
        <begin position="227"/>
        <end position="354"/>
    </location>
</feature>
<dbReference type="Proteomes" id="UP000623467">
    <property type="component" value="Unassembled WGS sequence"/>
</dbReference>
<feature type="region of interest" description="Disordered" evidence="1">
    <location>
        <begin position="373"/>
        <end position="512"/>
    </location>
</feature>
<feature type="compositionally biased region" description="Low complexity" evidence="1">
    <location>
        <begin position="234"/>
        <end position="243"/>
    </location>
</feature>